<dbReference type="Proteomes" id="UP000323597">
    <property type="component" value="Chromosome A11"/>
</dbReference>
<keyword evidence="2" id="KW-0677">Repeat</keyword>
<sequence>MPFCLSSVVTYSCRVCRKFRVLARFSTSCALNTVDYFKEIDTHVSNYPELRRRMQSYAISGDFSNAFSTLNLMKNIDGKPTVYDCNALMYFYLKSKNACWQELVEMYTGMKRFGPPPVASTFNTLLNGMLLLGDLKHAIFIVEEMYRNHFVPSFTSLSKTLKMAVKVGNLLDGLLVSELMLRYDYQPTKPTLNKFILMLCDAGMVSDACFLFSVLLRKSYVYSVCCYNPILWALFKTGRSYTALQLFYLRKKKGFVHNVCSYTALIYGFCREGLNGCKPNVITYTIIVKFLFDNGKFEEAMDFVSKMEREGCNPDLLTYNIILCHRDRLDDISELIQVMDQRGLSPDSYSYAALCGGLLKIGKVGDAFELLLDIFSNRTADVAVYNIYFQCLCQENKSREVLSQLKRKMKVGFKPNNKKNINEAVELLYHFEWDVNGSDAVTFNSIFSTACRLGNSAIIQRILYHMRYEDMKLNIFKWFKW</sequence>
<evidence type="ECO:0000313" key="4">
    <source>
        <dbReference type="EMBL" id="TYJ11453.1"/>
    </source>
</evidence>
<dbReference type="PANTHER" id="PTHR47932:SF43">
    <property type="entry name" value="OS04G0475800 PROTEIN"/>
    <property type="match status" value="1"/>
</dbReference>
<name>A0A5D2XC15_GOSMU</name>
<dbReference type="Gene3D" id="1.25.40.10">
    <property type="entry name" value="Tetratricopeptide repeat domain"/>
    <property type="match status" value="4"/>
</dbReference>
<dbReference type="PROSITE" id="PS51375">
    <property type="entry name" value="PPR"/>
    <property type="match status" value="3"/>
</dbReference>
<dbReference type="GO" id="GO:0003729">
    <property type="term" value="F:mRNA binding"/>
    <property type="evidence" value="ECO:0007669"/>
    <property type="project" value="TreeGrafter"/>
</dbReference>
<feature type="repeat" description="PPR" evidence="3">
    <location>
        <begin position="280"/>
        <end position="314"/>
    </location>
</feature>
<organism evidence="4 5">
    <name type="scientific">Gossypium mustelinum</name>
    <name type="common">Cotton</name>
    <name type="synonym">Gossypium caicoense</name>
    <dbReference type="NCBI Taxonomy" id="34275"/>
    <lineage>
        <taxon>Eukaryota</taxon>
        <taxon>Viridiplantae</taxon>
        <taxon>Streptophyta</taxon>
        <taxon>Embryophyta</taxon>
        <taxon>Tracheophyta</taxon>
        <taxon>Spermatophyta</taxon>
        <taxon>Magnoliopsida</taxon>
        <taxon>eudicotyledons</taxon>
        <taxon>Gunneridae</taxon>
        <taxon>Pentapetalae</taxon>
        <taxon>rosids</taxon>
        <taxon>malvids</taxon>
        <taxon>Malvales</taxon>
        <taxon>Malvaceae</taxon>
        <taxon>Malvoideae</taxon>
        <taxon>Gossypium</taxon>
    </lineage>
</organism>
<dbReference type="AlphaFoldDB" id="A0A5D2XC15"/>
<evidence type="ECO:0000313" key="5">
    <source>
        <dbReference type="Proteomes" id="UP000323597"/>
    </source>
</evidence>
<reference evidence="4 5" key="1">
    <citation type="submission" date="2019-07" db="EMBL/GenBank/DDBJ databases">
        <title>WGS assembly of Gossypium mustelinum.</title>
        <authorList>
            <person name="Chen Z.J."/>
            <person name="Sreedasyam A."/>
            <person name="Ando A."/>
            <person name="Song Q."/>
            <person name="De L."/>
            <person name="Hulse-Kemp A."/>
            <person name="Ding M."/>
            <person name="Ye W."/>
            <person name="Kirkbride R."/>
            <person name="Jenkins J."/>
            <person name="Plott C."/>
            <person name="Lovell J."/>
            <person name="Lin Y.-M."/>
            <person name="Vaughn R."/>
            <person name="Liu B."/>
            <person name="Li W."/>
            <person name="Simpson S."/>
            <person name="Scheffler B."/>
            <person name="Saski C."/>
            <person name="Grover C."/>
            <person name="Hu G."/>
            <person name="Conover J."/>
            <person name="Carlson J."/>
            <person name="Shu S."/>
            <person name="Boston L."/>
            <person name="Williams M."/>
            <person name="Peterson D."/>
            <person name="Mcgee K."/>
            <person name="Jones D."/>
            <person name="Wendel J."/>
            <person name="Stelly D."/>
            <person name="Grimwood J."/>
            <person name="Schmutz J."/>
        </authorList>
    </citation>
    <scope>NUCLEOTIDE SEQUENCE [LARGE SCALE GENOMIC DNA]</scope>
    <source>
        <strain evidence="4">1408120.09</strain>
    </source>
</reference>
<dbReference type="NCBIfam" id="TIGR00756">
    <property type="entry name" value="PPR"/>
    <property type="match status" value="2"/>
</dbReference>
<protein>
    <recommendedName>
        <fullName evidence="6">Pentacotripeptide-repeat region of PRORP domain-containing protein</fullName>
    </recommendedName>
</protein>
<dbReference type="PANTHER" id="PTHR47932">
    <property type="entry name" value="ATPASE EXPRESSION PROTEIN 3"/>
    <property type="match status" value="1"/>
</dbReference>
<evidence type="ECO:0000256" key="3">
    <source>
        <dbReference type="PROSITE-ProRule" id="PRU00708"/>
    </source>
</evidence>
<proteinExistence type="inferred from homology"/>
<keyword evidence="5" id="KW-1185">Reference proteome</keyword>
<dbReference type="Pfam" id="PF01535">
    <property type="entry name" value="PPR"/>
    <property type="match status" value="1"/>
</dbReference>
<feature type="repeat" description="PPR" evidence="3">
    <location>
        <begin position="118"/>
        <end position="152"/>
    </location>
</feature>
<dbReference type="InterPro" id="IPR011990">
    <property type="entry name" value="TPR-like_helical_dom_sf"/>
</dbReference>
<evidence type="ECO:0000256" key="2">
    <source>
        <dbReference type="ARBA" id="ARBA00022737"/>
    </source>
</evidence>
<dbReference type="InterPro" id="IPR002885">
    <property type="entry name" value="PPR_rpt"/>
</dbReference>
<dbReference type="Pfam" id="PF13041">
    <property type="entry name" value="PPR_2"/>
    <property type="match status" value="2"/>
</dbReference>
<dbReference type="EMBL" id="CM017646">
    <property type="protein sequence ID" value="TYJ11453.1"/>
    <property type="molecule type" value="Genomic_DNA"/>
</dbReference>
<feature type="repeat" description="PPR" evidence="3">
    <location>
        <begin position="381"/>
        <end position="415"/>
    </location>
</feature>
<gene>
    <name evidence="4" type="ORF">E1A91_A11G277600v1</name>
</gene>
<evidence type="ECO:0000256" key="1">
    <source>
        <dbReference type="ARBA" id="ARBA00007626"/>
    </source>
</evidence>
<comment type="similarity">
    <text evidence="1">Belongs to the PPR family. P subfamily.</text>
</comment>
<accession>A0A5D2XC15</accession>
<evidence type="ECO:0008006" key="6">
    <source>
        <dbReference type="Google" id="ProtNLM"/>
    </source>
</evidence>